<proteinExistence type="predicted"/>
<keyword evidence="2" id="KW-1185">Reference proteome</keyword>
<organism evidence="1 2">
    <name type="scientific">Vigna unguiculata</name>
    <name type="common">Cowpea</name>
    <dbReference type="NCBI Taxonomy" id="3917"/>
    <lineage>
        <taxon>Eukaryota</taxon>
        <taxon>Viridiplantae</taxon>
        <taxon>Streptophyta</taxon>
        <taxon>Embryophyta</taxon>
        <taxon>Tracheophyta</taxon>
        <taxon>Spermatophyta</taxon>
        <taxon>Magnoliopsida</taxon>
        <taxon>eudicotyledons</taxon>
        <taxon>Gunneridae</taxon>
        <taxon>Pentapetalae</taxon>
        <taxon>rosids</taxon>
        <taxon>fabids</taxon>
        <taxon>Fabales</taxon>
        <taxon>Fabaceae</taxon>
        <taxon>Papilionoideae</taxon>
        <taxon>50 kb inversion clade</taxon>
        <taxon>NPAAA clade</taxon>
        <taxon>indigoferoid/millettioid clade</taxon>
        <taxon>Phaseoleae</taxon>
        <taxon>Vigna</taxon>
    </lineage>
</organism>
<evidence type="ECO:0000313" key="1">
    <source>
        <dbReference type="EMBL" id="QCD87382.1"/>
    </source>
</evidence>
<accession>A0A4D6LFH2</accession>
<name>A0A4D6LFH2_VIGUN</name>
<gene>
    <name evidence="1" type="ORF">DEO72_LG3g1916</name>
</gene>
<evidence type="ECO:0000313" key="2">
    <source>
        <dbReference type="Proteomes" id="UP000501690"/>
    </source>
</evidence>
<reference evidence="1 2" key="1">
    <citation type="submission" date="2019-04" db="EMBL/GenBank/DDBJ databases">
        <title>An improved genome assembly and genetic linkage map for asparagus bean, Vigna unguiculata ssp. sesquipedialis.</title>
        <authorList>
            <person name="Xia Q."/>
            <person name="Zhang R."/>
            <person name="Dong Y."/>
        </authorList>
    </citation>
    <scope>NUCLEOTIDE SEQUENCE [LARGE SCALE GENOMIC DNA]</scope>
    <source>
        <tissue evidence="1">Leaf</tissue>
    </source>
</reference>
<sequence>MEMTTEVREDPLEELADSNWPVKAGYGGGARKDIVALKRVVVKQACRSYFHTDDRNWTENPWRYKEMKRVSVANREVVDTVMKFNDKIPTKGLVRIYNSVHPIVDIKGHMAQMGKKNLNLFQTLHKEKATKAKKAELPTRAGRGKDVKKVRVALLGSGSSSGMKGPEAGLIELLETVVRRDIEINLFETLVNSIDNMELNALVKATLIQKRLLTSDIFGF</sequence>
<dbReference type="Proteomes" id="UP000501690">
    <property type="component" value="Linkage Group LG3"/>
</dbReference>
<protein>
    <submittedName>
        <fullName evidence="1">Uncharacterized protein</fullName>
    </submittedName>
</protein>
<dbReference type="AlphaFoldDB" id="A0A4D6LFH2"/>
<dbReference type="EMBL" id="CP039347">
    <property type="protein sequence ID" value="QCD87382.1"/>
    <property type="molecule type" value="Genomic_DNA"/>
</dbReference>